<evidence type="ECO:0000256" key="5">
    <source>
        <dbReference type="ARBA" id="ARBA00022679"/>
    </source>
</evidence>
<accession>A0A9E8ZII0</accession>
<feature type="domain" description="SsuA/THI5-like" evidence="12">
    <location>
        <begin position="47"/>
        <end position="253"/>
    </location>
</feature>
<dbReference type="InterPro" id="IPR015168">
    <property type="entry name" value="SsuA/THI5"/>
</dbReference>
<keyword evidence="6" id="KW-0479">Metal-binding</keyword>
<evidence type="ECO:0000256" key="1">
    <source>
        <dbReference type="ARBA" id="ARBA00003469"/>
    </source>
</evidence>
<comment type="catalytic activity">
    <reaction evidence="11">
        <text>N(6)-(pyridoxal phosphate)-L-lysyl-[4-amino-5-hydroxymethyl-2-methylpyrimidine phosphate synthase] + L-histidyl-[4-amino-5-hydroxymethyl-2-methylpyrimidine phosphate synthase] + 2 Fe(3+) + 4 H2O = L-lysyl-[4-amino-5-hydroxymethyl-2-methylpyrimidine phosphate synthase] + (2S)-2-amino-5-hydroxy-4-oxopentanoyl-[4-amino-5-hydroxymethyl-2-methylpyrimidine phosphate synthase] + 4-amino-2-methyl-5-(phosphooxymethyl)pyrimidine + 3-oxopropanoate + 2 Fe(2+) + 2 H(+)</text>
        <dbReference type="Rhea" id="RHEA:65756"/>
        <dbReference type="Rhea" id="RHEA-COMP:16892"/>
        <dbReference type="Rhea" id="RHEA-COMP:16893"/>
        <dbReference type="Rhea" id="RHEA-COMP:16894"/>
        <dbReference type="Rhea" id="RHEA-COMP:16895"/>
        <dbReference type="ChEBI" id="CHEBI:15377"/>
        <dbReference type="ChEBI" id="CHEBI:15378"/>
        <dbReference type="ChEBI" id="CHEBI:29033"/>
        <dbReference type="ChEBI" id="CHEBI:29034"/>
        <dbReference type="ChEBI" id="CHEBI:29969"/>
        <dbReference type="ChEBI" id="CHEBI:29979"/>
        <dbReference type="ChEBI" id="CHEBI:33190"/>
        <dbReference type="ChEBI" id="CHEBI:58354"/>
        <dbReference type="ChEBI" id="CHEBI:143915"/>
        <dbReference type="ChEBI" id="CHEBI:157692"/>
    </reaction>
    <physiologicalReaction direction="left-to-right" evidence="11">
        <dbReference type="Rhea" id="RHEA:65757"/>
    </physiologicalReaction>
</comment>
<dbReference type="Proteomes" id="UP001163152">
    <property type="component" value="Chromosome"/>
</dbReference>
<evidence type="ECO:0000259" key="12">
    <source>
        <dbReference type="Pfam" id="PF09084"/>
    </source>
</evidence>
<evidence type="ECO:0000256" key="2">
    <source>
        <dbReference type="ARBA" id="ARBA00004948"/>
    </source>
</evidence>
<evidence type="ECO:0000256" key="7">
    <source>
        <dbReference type="ARBA" id="ARBA00022898"/>
    </source>
</evidence>
<dbReference type="GO" id="GO:0016740">
    <property type="term" value="F:transferase activity"/>
    <property type="evidence" value="ECO:0007669"/>
    <property type="project" value="UniProtKB-KW"/>
</dbReference>
<keyword evidence="7" id="KW-0663">Pyridoxal phosphate</keyword>
<keyword evidence="14" id="KW-1185">Reference proteome</keyword>
<dbReference type="GO" id="GO:0046872">
    <property type="term" value="F:metal ion binding"/>
    <property type="evidence" value="ECO:0007669"/>
    <property type="project" value="UniProtKB-KW"/>
</dbReference>
<name>A0A9E8ZII0_9CYAN</name>
<keyword evidence="5" id="KW-0808">Transferase</keyword>
<evidence type="ECO:0000256" key="3">
    <source>
        <dbReference type="ARBA" id="ARBA00009406"/>
    </source>
</evidence>
<sequence length="338" mass="36652">MKRRSLLKFSSYLGATVLLTRLGQTKPALAQSAEPDVLTMQLDWVFNVQFAGLLLAEQLGLYQDKGVNVVIKPWESGMIVPEEVVKNPLTIGCAEQNLILDAQAQGAPIKAIATMFQASPYALMMMPDSGLTTLADLAGKTVGVHVDGLKVMELVKGVNNLPTIEVVEVPYENKLDRLIQGEVAALQCYAVDEPIGFAQQVGEAPLLLPMDQYGYNAYAQTFFTTTTVLEQQPDQVSAFLEASFEGWKRALADISGTAQMVAEIYAEPDSKYTDVDYQTQSLALVGEYVMRGISEAELGVISAAQWQETAELMADYGIITAAPSVEASLDLSVWPGTL</sequence>
<evidence type="ECO:0000256" key="6">
    <source>
        <dbReference type="ARBA" id="ARBA00022723"/>
    </source>
</evidence>
<dbReference type="Gene3D" id="3.40.190.10">
    <property type="entry name" value="Periplasmic binding protein-like II"/>
    <property type="match status" value="2"/>
</dbReference>
<dbReference type="GO" id="GO:0009228">
    <property type="term" value="P:thiamine biosynthetic process"/>
    <property type="evidence" value="ECO:0007669"/>
    <property type="project" value="UniProtKB-KW"/>
</dbReference>
<dbReference type="InterPro" id="IPR027939">
    <property type="entry name" value="NMT1/THI5"/>
</dbReference>
<evidence type="ECO:0000256" key="10">
    <source>
        <dbReference type="ARBA" id="ARBA00033171"/>
    </source>
</evidence>
<evidence type="ECO:0000313" key="13">
    <source>
        <dbReference type="EMBL" id="WAL59126.1"/>
    </source>
</evidence>
<dbReference type="KEGG" id="tsin:OXH18_18385"/>
<dbReference type="PANTHER" id="PTHR31528:SF1">
    <property type="entry name" value="4-AMINO-5-HYDROXYMETHYL-2-METHYLPYRIMIDINE PHOSPHATE SYNTHASE THI11-RELATED"/>
    <property type="match status" value="1"/>
</dbReference>
<dbReference type="PANTHER" id="PTHR31528">
    <property type="entry name" value="4-AMINO-5-HYDROXYMETHYL-2-METHYLPYRIMIDINE PHOSPHATE SYNTHASE THI11-RELATED"/>
    <property type="match status" value="1"/>
</dbReference>
<comment type="pathway">
    <text evidence="2">Cofactor biosynthesis; thiamine diphosphate biosynthesis.</text>
</comment>
<comment type="similarity">
    <text evidence="3">Belongs to the NMT1/THI5 family.</text>
</comment>
<evidence type="ECO:0000256" key="8">
    <source>
        <dbReference type="ARBA" id="ARBA00022977"/>
    </source>
</evidence>
<comment type="subunit">
    <text evidence="4">Homodimer.</text>
</comment>
<proteinExistence type="inferred from homology"/>
<comment type="function">
    <text evidence="1">Responsible for the formation of the pyrimidine heterocycle in the thiamine biosynthesis pathway. Catalyzes the formation of hydroxymethylpyrimidine phosphate (HMP-P) from histidine and pyridoxal phosphate (PLP). The protein uses PLP and the active site histidine to form HMP-P, generating an inactive enzyme. The enzyme can only undergo a single turnover, which suggests it is a suicide enzyme.</text>
</comment>
<evidence type="ECO:0000256" key="9">
    <source>
        <dbReference type="ARBA" id="ARBA00023004"/>
    </source>
</evidence>
<protein>
    <recommendedName>
        <fullName evidence="10">Thiamine pyrimidine synthase</fullName>
    </recommendedName>
</protein>
<keyword evidence="9" id="KW-0408">Iron</keyword>
<dbReference type="AlphaFoldDB" id="A0A9E8ZII0"/>
<evidence type="ECO:0000256" key="4">
    <source>
        <dbReference type="ARBA" id="ARBA00011738"/>
    </source>
</evidence>
<organism evidence="13 14">
    <name type="scientific">Thermocoleostomius sinensis A174</name>
    <dbReference type="NCBI Taxonomy" id="2016057"/>
    <lineage>
        <taxon>Bacteria</taxon>
        <taxon>Bacillati</taxon>
        <taxon>Cyanobacteriota</taxon>
        <taxon>Cyanophyceae</taxon>
        <taxon>Oculatellales</taxon>
        <taxon>Oculatellaceae</taxon>
        <taxon>Thermocoleostomius</taxon>
    </lineage>
</organism>
<gene>
    <name evidence="13" type="ORF">OXH18_18385</name>
</gene>
<dbReference type="SUPFAM" id="SSF53850">
    <property type="entry name" value="Periplasmic binding protein-like II"/>
    <property type="match status" value="1"/>
</dbReference>
<keyword evidence="8" id="KW-0784">Thiamine biosynthesis</keyword>
<evidence type="ECO:0000313" key="14">
    <source>
        <dbReference type="Proteomes" id="UP001163152"/>
    </source>
</evidence>
<dbReference type="Pfam" id="PF09084">
    <property type="entry name" value="NMT1"/>
    <property type="match status" value="1"/>
</dbReference>
<dbReference type="RefSeq" id="WP_268608725.1">
    <property type="nucleotide sequence ID" value="NZ_CP113797.1"/>
</dbReference>
<evidence type="ECO:0000256" key="11">
    <source>
        <dbReference type="ARBA" id="ARBA00048179"/>
    </source>
</evidence>
<dbReference type="EMBL" id="CP113797">
    <property type="protein sequence ID" value="WAL59126.1"/>
    <property type="molecule type" value="Genomic_DNA"/>
</dbReference>
<reference evidence="13" key="1">
    <citation type="submission" date="2022-12" db="EMBL/GenBank/DDBJ databases">
        <title>Polyphasic identification of a Novel Hot-Spring Cyanobacterium Ocullathermofonsia sinensis gen nov. sp. nov. and Genomic Insights on its Adaptations to the Thermal Habitat.</title>
        <authorList>
            <person name="Daroch M."/>
            <person name="Tang J."/>
            <person name="Jiang Y."/>
        </authorList>
    </citation>
    <scope>NUCLEOTIDE SEQUENCE</scope>
    <source>
        <strain evidence="13">PKUAC-SCTA174</strain>
    </source>
</reference>